<comment type="cofactor">
    <cofactor evidence="1">
        <name>Mg(2+)</name>
        <dbReference type="ChEBI" id="CHEBI:18420"/>
    </cofactor>
</comment>
<dbReference type="SUPFAM" id="SSF55811">
    <property type="entry name" value="Nudix"/>
    <property type="match status" value="1"/>
</dbReference>
<dbReference type="PROSITE" id="PS51462">
    <property type="entry name" value="NUDIX"/>
    <property type="match status" value="1"/>
</dbReference>
<dbReference type="InterPro" id="IPR015797">
    <property type="entry name" value="NUDIX_hydrolase-like_dom_sf"/>
</dbReference>
<dbReference type="PRINTS" id="PR00502">
    <property type="entry name" value="NUDIXFAMILY"/>
</dbReference>
<reference evidence="5 6" key="1">
    <citation type="journal article" date="2023" name="Microbiol. Spectr.">
        <title>Symbiosis of Carpenter Bees with Uncharacterized Lactic Acid Bacteria Showing NAD Auxotrophy.</title>
        <authorList>
            <person name="Kawasaki S."/>
            <person name="Ozawa K."/>
            <person name="Mori T."/>
            <person name="Yamamoto A."/>
            <person name="Ito M."/>
            <person name="Ohkuma M."/>
            <person name="Sakamoto M."/>
            <person name="Matsutani M."/>
        </authorList>
    </citation>
    <scope>NUCLEOTIDE SEQUENCE [LARGE SCALE GENOMIC DNA]</scope>
    <source>
        <strain evidence="5 6">KimC2</strain>
    </source>
</reference>
<dbReference type="PANTHER" id="PTHR43046:SF2">
    <property type="entry name" value="8-OXO-DGTP DIPHOSPHATASE-RELATED"/>
    <property type="match status" value="1"/>
</dbReference>
<dbReference type="InterPro" id="IPR020476">
    <property type="entry name" value="Nudix_hydrolase"/>
</dbReference>
<keyword evidence="6" id="KW-1185">Reference proteome</keyword>
<name>A0AAU9DBV2_9LACO</name>
<proteinExistence type="inferred from homology"/>
<sequence>MSDYIKQIRKMVGHEPIILTFAAGILVNKQNEILLQKRSDFNQWGLPGGAMEYGENAEKTCQREFLEETGYQVKVDKLLGISTNQVQKYPNGDLSQSVVIFFVVTSDLKDRNHDISPETMDLCFFNMNKLPKIFNKQHYKAIQHFKDDKFSYFD</sequence>
<evidence type="ECO:0000259" key="4">
    <source>
        <dbReference type="PROSITE" id="PS51462"/>
    </source>
</evidence>
<accession>A0AAU9DBV2</accession>
<dbReference type="GO" id="GO:0016787">
    <property type="term" value="F:hydrolase activity"/>
    <property type="evidence" value="ECO:0007669"/>
    <property type="project" value="UniProtKB-KW"/>
</dbReference>
<evidence type="ECO:0000256" key="3">
    <source>
        <dbReference type="RuleBase" id="RU003476"/>
    </source>
</evidence>
<dbReference type="InterPro" id="IPR000086">
    <property type="entry name" value="NUDIX_hydrolase_dom"/>
</dbReference>
<feature type="domain" description="Nudix hydrolase" evidence="4">
    <location>
        <begin position="16"/>
        <end position="154"/>
    </location>
</feature>
<dbReference type="AlphaFoldDB" id="A0AAU9DBV2"/>
<dbReference type="CDD" id="cd04677">
    <property type="entry name" value="NUDIX_Hydrolase"/>
    <property type="match status" value="1"/>
</dbReference>
<dbReference type="Gene3D" id="3.90.79.10">
    <property type="entry name" value="Nucleoside Triphosphate Pyrophosphohydrolase"/>
    <property type="match status" value="1"/>
</dbReference>
<dbReference type="EMBL" id="AP026801">
    <property type="protein sequence ID" value="BDR57240.1"/>
    <property type="molecule type" value="Genomic_DNA"/>
</dbReference>
<evidence type="ECO:0000313" key="5">
    <source>
        <dbReference type="EMBL" id="BDR57240.1"/>
    </source>
</evidence>
<dbReference type="KEGG" id="xak:KIMC2_18020"/>
<dbReference type="Proteomes" id="UP001321804">
    <property type="component" value="Chromosome"/>
</dbReference>
<comment type="similarity">
    <text evidence="3">Belongs to the Nudix hydrolase family.</text>
</comment>
<dbReference type="PROSITE" id="PS00893">
    <property type="entry name" value="NUDIX_BOX"/>
    <property type="match status" value="1"/>
</dbReference>
<dbReference type="Pfam" id="PF00293">
    <property type="entry name" value="NUDIX"/>
    <property type="match status" value="1"/>
</dbReference>
<protein>
    <submittedName>
        <fullName evidence="5">NUDIX domain-containing protein</fullName>
    </submittedName>
</protein>
<dbReference type="PANTHER" id="PTHR43046">
    <property type="entry name" value="GDP-MANNOSE MANNOSYL HYDROLASE"/>
    <property type="match status" value="1"/>
</dbReference>
<dbReference type="RefSeq" id="WP_317696160.1">
    <property type="nucleotide sequence ID" value="NZ_AP026801.1"/>
</dbReference>
<evidence type="ECO:0000256" key="1">
    <source>
        <dbReference type="ARBA" id="ARBA00001946"/>
    </source>
</evidence>
<keyword evidence="2 3" id="KW-0378">Hydrolase</keyword>
<evidence type="ECO:0000256" key="2">
    <source>
        <dbReference type="ARBA" id="ARBA00022801"/>
    </source>
</evidence>
<organism evidence="5 6">
    <name type="scientific">Xylocopilactobacillus apis</name>
    <dbReference type="NCBI Taxonomy" id="2932183"/>
    <lineage>
        <taxon>Bacteria</taxon>
        <taxon>Bacillati</taxon>
        <taxon>Bacillota</taxon>
        <taxon>Bacilli</taxon>
        <taxon>Lactobacillales</taxon>
        <taxon>Lactobacillaceae</taxon>
        <taxon>Xylocopilactobacillus</taxon>
    </lineage>
</organism>
<gene>
    <name evidence="5" type="ORF">KIMC2_18020</name>
</gene>
<dbReference type="InterPro" id="IPR020084">
    <property type="entry name" value="NUDIX_hydrolase_CS"/>
</dbReference>
<evidence type="ECO:0000313" key="6">
    <source>
        <dbReference type="Proteomes" id="UP001321804"/>
    </source>
</evidence>